<keyword evidence="1" id="KW-0812">Transmembrane</keyword>
<feature type="transmembrane region" description="Helical" evidence="1">
    <location>
        <begin position="260"/>
        <end position="283"/>
    </location>
</feature>
<accession>A0ABS9MPY3</accession>
<feature type="transmembrane region" description="Helical" evidence="1">
    <location>
        <begin position="188"/>
        <end position="208"/>
    </location>
</feature>
<evidence type="ECO:0000259" key="2">
    <source>
        <dbReference type="Pfam" id="PF01569"/>
    </source>
</evidence>
<name>A0ABS9MPY3_9BURK</name>
<keyword evidence="1" id="KW-0472">Membrane</keyword>
<dbReference type="RefSeq" id="WP_237978319.1">
    <property type="nucleotide sequence ID" value="NZ_JAKNCT010000004.1"/>
</dbReference>
<feature type="transmembrane region" description="Helical" evidence="1">
    <location>
        <begin position="361"/>
        <end position="381"/>
    </location>
</feature>
<organism evidence="3 4">
    <name type="scientific">Mesosutterella porci</name>
    <dbReference type="NCBI Taxonomy" id="2915351"/>
    <lineage>
        <taxon>Bacteria</taxon>
        <taxon>Pseudomonadati</taxon>
        <taxon>Pseudomonadota</taxon>
        <taxon>Betaproteobacteria</taxon>
        <taxon>Burkholderiales</taxon>
        <taxon>Sutterellaceae</taxon>
        <taxon>Mesosutterella</taxon>
    </lineage>
</organism>
<feature type="transmembrane region" description="Helical" evidence="1">
    <location>
        <begin position="214"/>
        <end position="239"/>
    </location>
</feature>
<feature type="transmembrane region" description="Helical" evidence="1">
    <location>
        <begin position="163"/>
        <end position="181"/>
    </location>
</feature>
<feature type="transmembrane region" description="Helical" evidence="1">
    <location>
        <begin position="295"/>
        <end position="321"/>
    </location>
</feature>
<dbReference type="InterPro" id="IPR000326">
    <property type="entry name" value="PAP2/HPO"/>
</dbReference>
<comment type="caution">
    <text evidence="3">The sequence shown here is derived from an EMBL/GenBank/DDBJ whole genome shotgun (WGS) entry which is preliminary data.</text>
</comment>
<reference evidence="3 4" key="1">
    <citation type="submission" date="2022-02" db="EMBL/GenBank/DDBJ databases">
        <title>Mesosutterella porci, a novel member of the family Sutterellaceae from pig feces.</title>
        <authorList>
            <person name="Wylensek D."/>
            <person name="Clavel T."/>
        </authorList>
    </citation>
    <scope>NUCLEOTIDE SEQUENCE [LARGE SCALE GENOMIC DNA]</scope>
    <source>
        <strain evidence="4">oilRF-744-wt-GAM-9</strain>
    </source>
</reference>
<feature type="transmembrane region" description="Helical" evidence="1">
    <location>
        <begin position="111"/>
        <end position="127"/>
    </location>
</feature>
<evidence type="ECO:0000313" key="4">
    <source>
        <dbReference type="Proteomes" id="UP001297600"/>
    </source>
</evidence>
<evidence type="ECO:0000313" key="3">
    <source>
        <dbReference type="EMBL" id="MCG5030666.1"/>
    </source>
</evidence>
<evidence type="ECO:0000256" key="1">
    <source>
        <dbReference type="SAM" id="Phobius"/>
    </source>
</evidence>
<feature type="transmembrane region" description="Helical" evidence="1">
    <location>
        <begin position="68"/>
        <end position="91"/>
    </location>
</feature>
<protein>
    <submittedName>
        <fullName evidence="3">Phosphatase PAP2 family protein</fullName>
    </submittedName>
</protein>
<keyword evidence="1" id="KW-1133">Transmembrane helix</keyword>
<dbReference type="Pfam" id="PF01569">
    <property type="entry name" value="PAP2"/>
    <property type="match status" value="1"/>
</dbReference>
<dbReference type="SUPFAM" id="SSF48317">
    <property type="entry name" value="Acid phosphatase/Vanadium-dependent haloperoxidase"/>
    <property type="match status" value="1"/>
</dbReference>
<dbReference type="Proteomes" id="UP001297600">
    <property type="component" value="Unassembled WGS sequence"/>
</dbReference>
<keyword evidence="4" id="KW-1185">Reference proteome</keyword>
<dbReference type="CDD" id="cd03396">
    <property type="entry name" value="PAP2_like_6"/>
    <property type="match status" value="1"/>
</dbReference>
<proteinExistence type="predicted"/>
<dbReference type="InterPro" id="IPR036938">
    <property type="entry name" value="PAP2/HPO_sf"/>
</dbReference>
<feature type="transmembrane region" description="Helical" evidence="1">
    <location>
        <begin position="21"/>
        <end position="41"/>
    </location>
</feature>
<sequence length="389" mass="42860">MTDAANVKSGRYISGGAENPPPLSLFSCLVVPLALLTILVINPPHALDLSISHLFFTEGWGWHRSDSFVFWTHTATKFITFSVALAMMASLALRWRKNRSLPRDLTTLREIYVLTAMACGAVLVWWLKRTTGVACPWDLGEFGGTFSLTNPSFSLFPQIGNCWPAGHAGTGFVFFAFYFALRGISRPLVRAAFWFALLFGSFCGFTRVMQGAHFVSHVIATGLIDWLVCAGVYSAFLAWGRRKAFSSMGPYKQPWQWRAFPQRTLILFCAIWWAAVYSLPYLLNSIGLNSTGFQWSASALLALTCLFGALFSACAAFLVGIVQLPTRICGSMLVVLAALSALFLTSAVVPAGPFHWLQAPLFFLASLLPVLLAVCHSTVGIRSWRLQPY</sequence>
<dbReference type="EMBL" id="JAKNCT010000004">
    <property type="protein sequence ID" value="MCG5030666.1"/>
    <property type="molecule type" value="Genomic_DNA"/>
</dbReference>
<feature type="transmembrane region" description="Helical" evidence="1">
    <location>
        <begin position="328"/>
        <end position="349"/>
    </location>
</feature>
<gene>
    <name evidence="3" type="ORF">MAF45_04300</name>
</gene>
<feature type="domain" description="Phosphatidic acid phosphatase type 2/haloperoxidase" evidence="2">
    <location>
        <begin position="111"/>
        <end position="237"/>
    </location>
</feature>